<dbReference type="CDD" id="cd00466">
    <property type="entry name" value="DHQase_II"/>
    <property type="match status" value="1"/>
</dbReference>
<dbReference type="InterPro" id="IPR036441">
    <property type="entry name" value="DHquinase_II_sf"/>
</dbReference>
<evidence type="ECO:0000256" key="3">
    <source>
        <dbReference type="ARBA" id="ARBA00004902"/>
    </source>
</evidence>
<dbReference type="EMBL" id="JAOWKX010000009">
    <property type="protein sequence ID" value="MCV2886280.1"/>
    <property type="molecule type" value="Genomic_DNA"/>
</dbReference>
<accession>A0ABT3ACD8</accession>
<evidence type="ECO:0000256" key="4">
    <source>
        <dbReference type="ARBA" id="ARBA00011037"/>
    </source>
</evidence>
<feature type="active site" description="Proton donor" evidence="8">
    <location>
        <position position="99"/>
    </location>
</feature>
<comment type="catalytic activity">
    <reaction evidence="1 8">
        <text>3-dehydroquinate = 3-dehydroshikimate + H2O</text>
        <dbReference type="Rhea" id="RHEA:21096"/>
        <dbReference type="ChEBI" id="CHEBI:15377"/>
        <dbReference type="ChEBI" id="CHEBI:16630"/>
        <dbReference type="ChEBI" id="CHEBI:32364"/>
        <dbReference type="EC" id="4.2.1.10"/>
    </reaction>
</comment>
<proteinExistence type="inferred from homology"/>
<keyword evidence="8" id="KW-0057">Aromatic amino acid biosynthesis</keyword>
<dbReference type="PROSITE" id="PS01029">
    <property type="entry name" value="DEHYDROQUINASE_II"/>
    <property type="match status" value="1"/>
</dbReference>
<dbReference type="Proteomes" id="UP001652504">
    <property type="component" value="Unassembled WGS sequence"/>
</dbReference>
<dbReference type="EC" id="4.2.1.10" evidence="6 8"/>
<feature type="binding site" evidence="8">
    <location>
        <position position="110"/>
    </location>
    <ligand>
        <name>substrate</name>
    </ligand>
</feature>
<dbReference type="NCBIfam" id="NF003806">
    <property type="entry name" value="PRK05395.1-3"/>
    <property type="match status" value="1"/>
</dbReference>
<dbReference type="NCBIfam" id="NF003807">
    <property type="entry name" value="PRK05395.1-4"/>
    <property type="match status" value="1"/>
</dbReference>
<feature type="active site" description="Proton acceptor" evidence="8">
    <location>
        <position position="22"/>
    </location>
</feature>
<evidence type="ECO:0000256" key="1">
    <source>
        <dbReference type="ARBA" id="ARBA00001864"/>
    </source>
</evidence>
<dbReference type="NCBIfam" id="NF003805">
    <property type="entry name" value="PRK05395.1-2"/>
    <property type="match status" value="1"/>
</dbReference>
<feature type="binding site" evidence="8">
    <location>
        <begin position="100"/>
        <end position="101"/>
    </location>
    <ligand>
        <name>substrate</name>
    </ligand>
</feature>
<keyword evidence="7 8" id="KW-0456">Lyase</keyword>
<feature type="site" description="Transition state stabilizer" evidence="8">
    <location>
        <position position="17"/>
    </location>
</feature>
<dbReference type="HAMAP" id="MF_00169">
    <property type="entry name" value="AroQ"/>
    <property type="match status" value="1"/>
</dbReference>
<dbReference type="Pfam" id="PF01220">
    <property type="entry name" value="DHquinase_II"/>
    <property type="match status" value="1"/>
</dbReference>
<gene>
    <name evidence="8 9" type="primary">aroQ</name>
    <name evidence="9" type="ORF">OE749_16420</name>
</gene>
<protein>
    <recommendedName>
        <fullName evidence="6 8">3-dehydroquinate dehydratase</fullName>
        <shortName evidence="8">3-dehydroquinase</shortName>
        <ecNumber evidence="6 8">4.2.1.10</ecNumber>
    </recommendedName>
    <alternativeName>
        <fullName evidence="8">Type II DHQase</fullName>
    </alternativeName>
</protein>
<evidence type="ECO:0000256" key="8">
    <source>
        <dbReference type="HAMAP-Rule" id="MF_00169"/>
    </source>
</evidence>
<evidence type="ECO:0000313" key="10">
    <source>
        <dbReference type="Proteomes" id="UP001652504"/>
    </source>
</evidence>
<sequence>MKVLLLNGPNLNMLGKREPEVYGSRTLADIVTDLRQIASQNGITLSDVQSNAEHELIDAIHQAHENIDFIIINPAAYTHTSVAIRDALLSVAIPYIEVHLSNVHAREPFRHHSYLADKAVGVICGLGEQGYEFALYAAKKHLQQQKDTNE</sequence>
<dbReference type="InterPro" id="IPR001874">
    <property type="entry name" value="DHquinase_II"/>
</dbReference>
<evidence type="ECO:0000256" key="6">
    <source>
        <dbReference type="ARBA" id="ARBA00012060"/>
    </source>
</evidence>
<keyword evidence="10" id="KW-1185">Reference proteome</keyword>
<comment type="caution">
    <text evidence="9">The sequence shown here is derived from an EMBL/GenBank/DDBJ whole genome shotgun (WGS) entry which is preliminary data.</text>
</comment>
<feature type="binding site" evidence="8">
    <location>
        <position position="79"/>
    </location>
    <ligand>
        <name>substrate</name>
    </ligand>
</feature>
<feature type="binding site" evidence="8">
    <location>
        <position position="73"/>
    </location>
    <ligand>
        <name>substrate</name>
    </ligand>
</feature>
<dbReference type="InterPro" id="IPR018509">
    <property type="entry name" value="DHquinase_II_CS"/>
</dbReference>
<evidence type="ECO:0000313" key="9">
    <source>
        <dbReference type="EMBL" id="MCV2886280.1"/>
    </source>
</evidence>
<dbReference type="RefSeq" id="WP_263713565.1">
    <property type="nucleotide sequence ID" value="NZ_JAOWKX010000009.1"/>
</dbReference>
<organism evidence="9 10">
    <name type="scientific">Fluctibacter corallii</name>
    <dbReference type="NCBI Taxonomy" id="2984329"/>
    <lineage>
        <taxon>Bacteria</taxon>
        <taxon>Pseudomonadati</taxon>
        <taxon>Pseudomonadota</taxon>
        <taxon>Gammaproteobacteria</taxon>
        <taxon>Alteromonadales</taxon>
        <taxon>Alteromonadaceae</taxon>
        <taxon>Fluctibacter</taxon>
    </lineage>
</organism>
<keyword evidence="8" id="KW-0028">Amino-acid biosynthesis</keyword>
<feature type="binding site" evidence="8">
    <location>
        <position position="86"/>
    </location>
    <ligand>
        <name>substrate</name>
    </ligand>
</feature>
<evidence type="ECO:0000256" key="5">
    <source>
        <dbReference type="ARBA" id="ARBA00011193"/>
    </source>
</evidence>
<dbReference type="GO" id="GO:0003855">
    <property type="term" value="F:3-dehydroquinate dehydratase activity"/>
    <property type="evidence" value="ECO:0007669"/>
    <property type="project" value="UniProtKB-EC"/>
</dbReference>
<dbReference type="Gene3D" id="3.40.50.9100">
    <property type="entry name" value="Dehydroquinase, class II"/>
    <property type="match status" value="1"/>
</dbReference>
<dbReference type="PIRSF" id="PIRSF001399">
    <property type="entry name" value="DHquinase_II"/>
    <property type="match status" value="1"/>
</dbReference>
<name>A0ABT3ACD8_9ALTE</name>
<comment type="subunit">
    <text evidence="5 8">Homododecamer.</text>
</comment>
<comment type="pathway">
    <text evidence="3 8">Metabolic intermediate biosynthesis; chorismate biosynthesis; chorismate from D-erythrose 4-phosphate and phosphoenolpyruvate: step 3/7.</text>
</comment>
<dbReference type="PANTHER" id="PTHR21272:SF3">
    <property type="entry name" value="CATABOLIC 3-DEHYDROQUINASE"/>
    <property type="match status" value="1"/>
</dbReference>
<comment type="similarity">
    <text evidence="4 8">Belongs to the type-II 3-dehydroquinase family.</text>
</comment>
<reference evidence="9 10" key="1">
    <citation type="submission" date="2022-10" db="EMBL/GenBank/DDBJ databases">
        <title>Aestuariibacter sp. AA17 isolated from Montipora capitata coral fragment.</title>
        <authorList>
            <person name="Emsley S.A."/>
            <person name="Pfannmuller K.M."/>
            <person name="Loughran R.M."/>
            <person name="Shlafstein M."/>
            <person name="Papke E."/>
            <person name="Saw J.H."/>
            <person name="Ushijima B."/>
            <person name="Videau P."/>
        </authorList>
    </citation>
    <scope>NUCLEOTIDE SEQUENCE [LARGE SCALE GENOMIC DNA]</scope>
    <source>
        <strain evidence="9 10">AA17</strain>
    </source>
</reference>
<comment type="function">
    <text evidence="2 8">Catalyzes a trans-dehydration via an enolate intermediate.</text>
</comment>
<evidence type="ECO:0000256" key="2">
    <source>
        <dbReference type="ARBA" id="ARBA00003924"/>
    </source>
</evidence>
<dbReference type="SUPFAM" id="SSF52304">
    <property type="entry name" value="Type II 3-dehydroquinate dehydratase"/>
    <property type="match status" value="1"/>
</dbReference>
<evidence type="ECO:0000256" key="7">
    <source>
        <dbReference type="ARBA" id="ARBA00023239"/>
    </source>
</evidence>
<dbReference type="NCBIfam" id="NF003804">
    <property type="entry name" value="PRK05395.1-1"/>
    <property type="match status" value="1"/>
</dbReference>
<dbReference type="PANTHER" id="PTHR21272">
    <property type="entry name" value="CATABOLIC 3-DEHYDROQUINASE"/>
    <property type="match status" value="1"/>
</dbReference>
<dbReference type="NCBIfam" id="TIGR01088">
    <property type="entry name" value="aroQ"/>
    <property type="match status" value="1"/>
</dbReference>